<name>A0A067TFW4_GALM3</name>
<organism evidence="2 3">
    <name type="scientific">Galerina marginata (strain CBS 339.88)</name>
    <dbReference type="NCBI Taxonomy" id="685588"/>
    <lineage>
        <taxon>Eukaryota</taxon>
        <taxon>Fungi</taxon>
        <taxon>Dikarya</taxon>
        <taxon>Basidiomycota</taxon>
        <taxon>Agaricomycotina</taxon>
        <taxon>Agaricomycetes</taxon>
        <taxon>Agaricomycetidae</taxon>
        <taxon>Agaricales</taxon>
        <taxon>Agaricineae</taxon>
        <taxon>Strophariaceae</taxon>
        <taxon>Galerina</taxon>
    </lineage>
</organism>
<feature type="region of interest" description="Disordered" evidence="1">
    <location>
        <begin position="33"/>
        <end position="73"/>
    </location>
</feature>
<dbReference type="HOGENOM" id="CLU_2704983_0_0_1"/>
<evidence type="ECO:0000313" key="2">
    <source>
        <dbReference type="EMBL" id="KDR81252.1"/>
    </source>
</evidence>
<reference evidence="3" key="1">
    <citation type="journal article" date="2014" name="Proc. Natl. Acad. Sci. U.S.A.">
        <title>Extensive sampling of basidiomycete genomes demonstrates inadequacy of the white-rot/brown-rot paradigm for wood decay fungi.</title>
        <authorList>
            <person name="Riley R."/>
            <person name="Salamov A.A."/>
            <person name="Brown D.W."/>
            <person name="Nagy L.G."/>
            <person name="Floudas D."/>
            <person name="Held B.W."/>
            <person name="Levasseur A."/>
            <person name="Lombard V."/>
            <person name="Morin E."/>
            <person name="Otillar R."/>
            <person name="Lindquist E.A."/>
            <person name="Sun H."/>
            <person name="LaButti K.M."/>
            <person name="Schmutz J."/>
            <person name="Jabbour D."/>
            <person name="Luo H."/>
            <person name="Baker S.E."/>
            <person name="Pisabarro A.G."/>
            <person name="Walton J.D."/>
            <person name="Blanchette R.A."/>
            <person name="Henrissat B."/>
            <person name="Martin F."/>
            <person name="Cullen D."/>
            <person name="Hibbett D.S."/>
            <person name="Grigoriev I.V."/>
        </authorList>
    </citation>
    <scope>NUCLEOTIDE SEQUENCE [LARGE SCALE GENOMIC DNA]</scope>
    <source>
        <strain evidence="3">CBS 339.88</strain>
    </source>
</reference>
<accession>A0A067TFW4</accession>
<evidence type="ECO:0000313" key="3">
    <source>
        <dbReference type="Proteomes" id="UP000027222"/>
    </source>
</evidence>
<keyword evidence="3" id="KW-1185">Reference proteome</keyword>
<evidence type="ECO:0000256" key="1">
    <source>
        <dbReference type="SAM" id="MobiDB-lite"/>
    </source>
</evidence>
<proteinExistence type="predicted"/>
<gene>
    <name evidence="2" type="ORF">GALMADRAFT_241784</name>
</gene>
<protein>
    <submittedName>
        <fullName evidence="2">Uncharacterized protein</fullName>
    </submittedName>
</protein>
<dbReference type="EMBL" id="KL142371">
    <property type="protein sequence ID" value="KDR81252.1"/>
    <property type="molecule type" value="Genomic_DNA"/>
</dbReference>
<dbReference type="Proteomes" id="UP000027222">
    <property type="component" value="Unassembled WGS sequence"/>
</dbReference>
<sequence length="73" mass="8460">MVEGDDVERTVKSEKDRRNIKFEGREHGYVDFNVRTTKADDDEEDRPDERMARIRKGEKPPGTAAGRPFRKAP</sequence>
<feature type="compositionally biased region" description="Basic and acidic residues" evidence="1">
    <location>
        <begin position="47"/>
        <end position="59"/>
    </location>
</feature>
<dbReference type="AlphaFoldDB" id="A0A067TFW4"/>